<feature type="transmembrane region" description="Helical" evidence="8">
    <location>
        <begin position="101"/>
        <end position="122"/>
    </location>
</feature>
<evidence type="ECO:0000256" key="4">
    <source>
        <dbReference type="ARBA" id="ARBA00022475"/>
    </source>
</evidence>
<keyword evidence="3" id="KW-0813">Transport</keyword>
<dbReference type="InterPro" id="IPR002528">
    <property type="entry name" value="MATE_fam"/>
</dbReference>
<feature type="transmembrane region" description="Helical" evidence="8">
    <location>
        <begin position="142"/>
        <end position="163"/>
    </location>
</feature>
<keyword evidence="10" id="KW-1185">Reference proteome</keyword>
<evidence type="ECO:0000256" key="1">
    <source>
        <dbReference type="ARBA" id="ARBA00004651"/>
    </source>
</evidence>
<evidence type="ECO:0000256" key="7">
    <source>
        <dbReference type="ARBA" id="ARBA00023136"/>
    </source>
</evidence>
<dbReference type="EMBL" id="FOET01000003">
    <property type="protein sequence ID" value="SEP99698.1"/>
    <property type="molecule type" value="Genomic_DNA"/>
</dbReference>
<feature type="transmembrane region" description="Helical" evidence="8">
    <location>
        <begin position="386"/>
        <end position="408"/>
    </location>
</feature>
<feature type="transmembrane region" description="Helical" evidence="8">
    <location>
        <begin position="198"/>
        <end position="218"/>
    </location>
</feature>
<feature type="transmembrane region" description="Helical" evidence="8">
    <location>
        <begin position="170"/>
        <end position="192"/>
    </location>
</feature>
<dbReference type="InterPro" id="IPR044644">
    <property type="entry name" value="DinF-like"/>
</dbReference>
<dbReference type="GO" id="GO:0015297">
    <property type="term" value="F:antiporter activity"/>
    <property type="evidence" value="ECO:0007669"/>
    <property type="project" value="InterPro"/>
</dbReference>
<evidence type="ECO:0000313" key="10">
    <source>
        <dbReference type="Proteomes" id="UP000199055"/>
    </source>
</evidence>
<dbReference type="NCBIfam" id="TIGR00797">
    <property type="entry name" value="matE"/>
    <property type="match status" value="1"/>
</dbReference>
<organism evidence="9 10">
    <name type="scientific">Streptomyces radiopugnans</name>
    <dbReference type="NCBI Taxonomy" id="403935"/>
    <lineage>
        <taxon>Bacteria</taxon>
        <taxon>Bacillati</taxon>
        <taxon>Actinomycetota</taxon>
        <taxon>Actinomycetes</taxon>
        <taxon>Kitasatosporales</taxon>
        <taxon>Streptomycetaceae</taxon>
        <taxon>Streptomyces</taxon>
    </lineage>
</organism>
<feature type="transmembrane region" description="Helical" evidence="8">
    <location>
        <begin position="356"/>
        <end position="374"/>
    </location>
</feature>
<evidence type="ECO:0000256" key="2">
    <source>
        <dbReference type="ARBA" id="ARBA00010199"/>
    </source>
</evidence>
<dbReference type="AlphaFoldDB" id="A0A1H9CGE5"/>
<dbReference type="STRING" id="403935.SAMN05216481_103201"/>
<evidence type="ECO:0000256" key="3">
    <source>
        <dbReference type="ARBA" id="ARBA00022448"/>
    </source>
</evidence>
<evidence type="ECO:0000256" key="5">
    <source>
        <dbReference type="ARBA" id="ARBA00022692"/>
    </source>
</evidence>
<reference evidence="9 10" key="1">
    <citation type="submission" date="2016-10" db="EMBL/GenBank/DDBJ databases">
        <authorList>
            <person name="de Groot N.N."/>
        </authorList>
    </citation>
    <scope>NUCLEOTIDE SEQUENCE [LARGE SCALE GENOMIC DNA]</scope>
    <source>
        <strain evidence="9 10">CGMCC 4.3519</strain>
    </source>
</reference>
<dbReference type="RefSeq" id="WP_093657173.1">
    <property type="nucleotide sequence ID" value="NZ_FOET01000003.1"/>
</dbReference>
<feature type="transmembrane region" description="Helical" evidence="8">
    <location>
        <begin position="278"/>
        <end position="300"/>
    </location>
</feature>
<dbReference type="GO" id="GO:0005886">
    <property type="term" value="C:plasma membrane"/>
    <property type="evidence" value="ECO:0007669"/>
    <property type="project" value="UniProtKB-SubCell"/>
</dbReference>
<feature type="transmembrane region" description="Helical" evidence="8">
    <location>
        <begin position="414"/>
        <end position="433"/>
    </location>
</feature>
<feature type="transmembrane region" description="Helical" evidence="8">
    <location>
        <begin position="58"/>
        <end position="81"/>
    </location>
</feature>
<accession>A0A1H9CGE5</accession>
<gene>
    <name evidence="9" type="ORF">SAMN05216481_103201</name>
</gene>
<comment type="similarity">
    <text evidence="2">Belongs to the multi antimicrobial extrusion (MATE) (TC 2.A.66.1) family.</text>
</comment>
<keyword evidence="6 8" id="KW-1133">Transmembrane helix</keyword>
<name>A0A1H9CGE5_9ACTN</name>
<proteinExistence type="inferred from homology"/>
<sequence length="448" mass="45155">MTPAPPPAGRTAARRHDREIIALALPASGALVAEPLFVMADSAIVGHLGTPQLAGLGVAATLLTTGVNVFVFLAYATTAAVARRVGAGDLPAAIRQGMDGIWLALLLGAAVVAAVLPTAPALVDLFGTSATAAPHAVTYLRISALGIPAMLMVLAATGVLRGLQDTRTPLYVAVGGFSVNVVLNFALVHGAGLGIAGSAWGTVIAQCAMAAVYLVVVVRGARRHGASLRPDAAGIRASGRAGAPLLVRTLSLRAVLVLATAVAARLGDVEVAAHQITLTVWSLLAFALDAIAIAGQAIIGRYLGAGDAAGARAACRRMVQWGAASGVALGVLVVAARPLLLPLFTPDTAVHDRLTPALLVVAVTSPVAGVVFVLDGVLMGAGDGPYLAWAALATLVVFAPAALAVPALGGGLTALWWAVAGLMMGMRLVTLWLRARSGRWVVTGAVRA</sequence>
<keyword evidence="5 8" id="KW-0812">Transmembrane</keyword>
<dbReference type="PIRSF" id="PIRSF006603">
    <property type="entry name" value="DinF"/>
    <property type="match status" value="1"/>
</dbReference>
<dbReference type="PANTHER" id="PTHR42893">
    <property type="entry name" value="PROTEIN DETOXIFICATION 44, CHLOROPLASTIC-RELATED"/>
    <property type="match status" value="1"/>
</dbReference>
<evidence type="ECO:0000313" key="9">
    <source>
        <dbReference type="EMBL" id="SEP99698.1"/>
    </source>
</evidence>
<dbReference type="Pfam" id="PF01554">
    <property type="entry name" value="MatE"/>
    <property type="match status" value="2"/>
</dbReference>
<keyword evidence="7 8" id="KW-0472">Membrane</keyword>
<evidence type="ECO:0000256" key="8">
    <source>
        <dbReference type="SAM" id="Phobius"/>
    </source>
</evidence>
<feature type="transmembrane region" description="Helical" evidence="8">
    <location>
        <begin position="245"/>
        <end position="266"/>
    </location>
</feature>
<comment type="subcellular location">
    <subcellularLocation>
        <location evidence="1">Cell membrane</location>
        <topology evidence="1">Multi-pass membrane protein</topology>
    </subcellularLocation>
</comment>
<feature type="transmembrane region" description="Helical" evidence="8">
    <location>
        <begin position="321"/>
        <end position="344"/>
    </location>
</feature>
<dbReference type="CDD" id="cd13136">
    <property type="entry name" value="MATE_DinF_like"/>
    <property type="match status" value="1"/>
</dbReference>
<dbReference type="InterPro" id="IPR048279">
    <property type="entry name" value="MdtK-like"/>
</dbReference>
<feature type="transmembrane region" description="Helical" evidence="8">
    <location>
        <begin position="20"/>
        <end position="38"/>
    </location>
</feature>
<dbReference type="Proteomes" id="UP000199055">
    <property type="component" value="Unassembled WGS sequence"/>
</dbReference>
<dbReference type="PANTHER" id="PTHR42893:SF46">
    <property type="entry name" value="PROTEIN DETOXIFICATION 44, CHLOROPLASTIC"/>
    <property type="match status" value="1"/>
</dbReference>
<dbReference type="GO" id="GO:0042910">
    <property type="term" value="F:xenobiotic transmembrane transporter activity"/>
    <property type="evidence" value="ECO:0007669"/>
    <property type="project" value="InterPro"/>
</dbReference>
<keyword evidence="4" id="KW-1003">Cell membrane</keyword>
<evidence type="ECO:0000256" key="6">
    <source>
        <dbReference type="ARBA" id="ARBA00022989"/>
    </source>
</evidence>
<protein>
    <submittedName>
        <fullName evidence="9">Putative efflux protein, MATE family</fullName>
    </submittedName>
</protein>